<dbReference type="RefSeq" id="WP_074832861.1">
    <property type="nucleotide sequence ID" value="NZ_FOAT01000006.1"/>
</dbReference>
<sequence>MGIRKTFTEMKSEDFGTIKVSILRLYSSDDELVNIELCPAFMTEDGNIFWDRYDSLRIYRADYEHFMIPVFEEIFPVTDPDPKGWGVQEYFDRCSLNWLGKEDWLKISQVLRSKFGNSENEDERTFCDEVAGYIESTADISTIFCIDGNL</sequence>
<protein>
    <submittedName>
        <fullName evidence="1">Uncharacterized protein</fullName>
    </submittedName>
</protein>
<dbReference type="OrthoDB" id="1820452at2"/>
<gene>
    <name evidence="1" type="ORF">SAMN05216469_106183</name>
</gene>
<dbReference type="AlphaFoldDB" id="A0A1H7KGE3"/>
<dbReference type="EMBL" id="FOAT01000006">
    <property type="protein sequence ID" value="SEK85045.1"/>
    <property type="molecule type" value="Genomic_DNA"/>
</dbReference>
<evidence type="ECO:0000313" key="2">
    <source>
        <dbReference type="Proteomes" id="UP000186015"/>
    </source>
</evidence>
<accession>A0A1H7KGE3</accession>
<reference evidence="1 2" key="1">
    <citation type="submission" date="2016-10" db="EMBL/GenBank/DDBJ databases">
        <authorList>
            <person name="de Groot N.N."/>
        </authorList>
    </citation>
    <scope>NUCLEOTIDE SEQUENCE [LARGE SCALE GENOMIC DNA]</scope>
    <source>
        <strain evidence="1 2">KH2T6</strain>
    </source>
</reference>
<name>A0A1H7KGE3_RUMAL</name>
<proteinExistence type="predicted"/>
<organism evidence="1 2">
    <name type="scientific">Ruminococcus albus</name>
    <dbReference type="NCBI Taxonomy" id="1264"/>
    <lineage>
        <taxon>Bacteria</taxon>
        <taxon>Bacillati</taxon>
        <taxon>Bacillota</taxon>
        <taxon>Clostridia</taxon>
        <taxon>Eubacteriales</taxon>
        <taxon>Oscillospiraceae</taxon>
        <taxon>Ruminococcus</taxon>
    </lineage>
</organism>
<evidence type="ECO:0000313" key="1">
    <source>
        <dbReference type="EMBL" id="SEK85045.1"/>
    </source>
</evidence>
<dbReference type="Proteomes" id="UP000186015">
    <property type="component" value="Unassembled WGS sequence"/>
</dbReference>